<feature type="non-terminal residue" evidence="2">
    <location>
        <position position="560"/>
    </location>
</feature>
<dbReference type="SUPFAM" id="SSF82171">
    <property type="entry name" value="DPP6 N-terminal domain-like"/>
    <property type="match status" value="1"/>
</dbReference>
<reference evidence="2 3" key="1">
    <citation type="journal article" date="2019" name="Nat. Med.">
        <title>A library of human gut bacterial isolates paired with longitudinal multiomics data enables mechanistic microbiome research.</title>
        <authorList>
            <person name="Poyet M."/>
            <person name="Groussin M."/>
            <person name="Gibbons S.M."/>
            <person name="Avila-Pacheco J."/>
            <person name="Jiang X."/>
            <person name="Kearney S.M."/>
            <person name="Perrotta A.R."/>
            <person name="Berdy B."/>
            <person name="Zhao S."/>
            <person name="Lieberman T.D."/>
            <person name="Swanson P.K."/>
            <person name="Smith M."/>
            <person name="Roesemann S."/>
            <person name="Alexander J.E."/>
            <person name="Rich S.A."/>
            <person name="Livny J."/>
            <person name="Vlamakis H."/>
            <person name="Clish C."/>
            <person name="Bullock K."/>
            <person name="Deik A."/>
            <person name="Scott J."/>
            <person name="Pierce K.A."/>
            <person name="Xavier R.J."/>
            <person name="Alm E.J."/>
        </authorList>
    </citation>
    <scope>NUCLEOTIDE SEQUENCE [LARGE SCALE GENOMIC DNA]</scope>
    <source>
        <strain evidence="2 3">BIOML-A32</strain>
    </source>
</reference>
<evidence type="ECO:0000313" key="2">
    <source>
        <dbReference type="EMBL" id="MRZ52829.1"/>
    </source>
</evidence>
<dbReference type="EMBL" id="WKMC01000069">
    <property type="protein sequence ID" value="MRZ52829.1"/>
    <property type="molecule type" value="Genomic_DNA"/>
</dbReference>
<dbReference type="Proteomes" id="UP000441358">
    <property type="component" value="Unassembled WGS sequence"/>
</dbReference>
<feature type="chain" id="PRO_5029502099" evidence="1">
    <location>
        <begin position="22"/>
        <end position="560"/>
    </location>
</feature>
<feature type="signal peptide" evidence="1">
    <location>
        <begin position="1"/>
        <end position="21"/>
    </location>
</feature>
<dbReference type="AlphaFoldDB" id="A0A7K0HRA6"/>
<comment type="caution">
    <text evidence="2">The sequence shown here is derived from an EMBL/GenBank/DDBJ whole genome shotgun (WGS) entry which is preliminary data.</text>
</comment>
<gene>
    <name evidence="2" type="ORF">GKD66_21995</name>
</gene>
<name>A0A7K0HRA6_PARDI</name>
<protein>
    <submittedName>
        <fullName evidence="2">S9 family peptidase</fullName>
    </submittedName>
</protein>
<evidence type="ECO:0000256" key="1">
    <source>
        <dbReference type="SAM" id="SignalP"/>
    </source>
</evidence>
<accession>A0A7K0HRA6</accession>
<keyword evidence="1" id="KW-0732">Signal</keyword>
<sequence>MSNSIHLISLLLLASGLSVHAQEKRAMTFDEMVGWERISEQRISDNGKWVFCKMEPWRGDATILLYNDKGEEKDSFKPATKAQFSSSSEYLLVTKTPPLKEVEAEMLKKTDKDKIPMNSLIISRLSGGMETIDSLKSYKLSETADWLAYQRGSKKDSMLYIRSLDGMQQDSFPAVSDFGFAQKGNVLYVVSDSVLYTYIPQKGNNRISDKKGVFKKIAFNENGSKLAYLFCSHKDSAATRSSLYLAENNTPGKLIAERGDKAFPASWIISENAPLYFSENASRLFFGTAPEPKQKDTTLLAENRPDVQVWSWDEKVQYTQQSFNKATDLKRSYTAIYNLGSGRLLQLATEELPTLQTADEGNAIWALLSTTRPYGTQSMWTARQFHDIYMINLETGERRQIKEKSPSYMRFSPKGKYTYWYQDQDSSWYTRSMADGKEYRLTTPQTFAAWDEDNDVPDYPSPYGIAGWTDDDQSILIKDRYDIWKFDPIAASSPVNLTVNGRKDQITYSLIQLDREKRAYNTSEAQYLTGFNERTKGSGYYTTRLNKPVAPKALLAGNFK</sequence>
<proteinExistence type="predicted"/>
<organism evidence="2 3">
    <name type="scientific">Parabacteroides distasonis</name>
    <dbReference type="NCBI Taxonomy" id="823"/>
    <lineage>
        <taxon>Bacteria</taxon>
        <taxon>Pseudomonadati</taxon>
        <taxon>Bacteroidota</taxon>
        <taxon>Bacteroidia</taxon>
        <taxon>Bacteroidales</taxon>
        <taxon>Tannerellaceae</taxon>
        <taxon>Parabacteroides</taxon>
    </lineage>
</organism>
<evidence type="ECO:0000313" key="3">
    <source>
        <dbReference type="Proteomes" id="UP000441358"/>
    </source>
</evidence>